<name>A0AA86VWM8_9FABA</name>
<accession>A0AA86VWM8</accession>
<protein>
    <submittedName>
        <fullName evidence="1">Uncharacterized protein</fullName>
    </submittedName>
</protein>
<gene>
    <name evidence="1" type="ORF">AYBTSS11_LOCUS5013</name>
</gene>
<dbReference type="Proteomes" id="UP001189624">
    <property type="component" value="Chromosome 2"/>
</dbReference>
<evidence type="ECO:0000313" key="2">
    <source>
        <dbReference type="Proteomes" id="UP001189624"/>
    </source>
</evidence>
<keyword evidence="2" id="KW-1185">Reference proteome</keyword>
<evidence type="ECO:0000313" key="1">
    <source>
        <dbReference type="EMBL" id="CAJ1931011.1"/>
    </source>
</evidence>
<organism evidence="1 2">
    <name type="scientific">Sphenostylis stenocarpa</name>
    <dbReference type="NCBI Taxonomy" id="92480"/>
    <lineage>
        <taxon>Eukaryota</taxon>
        <taxon>Viridiplantae</taxon>
        <taxon>Streptophyta</taxon>
        <taxon>Embryophyta</taxon>
        <taxon>Tracheophyta</taxon>
        <taxon>Spermatophyta</taxon>
        <taxon>Magnoliopsida</taxon>
        <taxon>eudicotyledons</taxon>
        <taxon>Gunneridae</taxon>
        <taxon>Pentapetalae</taxon>
        <taxon>rosids</taxon>
        <taxon>fabids</taxon>
        <taxon>Fabales</taxon>
        <taxon>Fabaceae</taxon>
        <taxon>Papilionoideae</taxon>
        <taxon>50 kb inversion clade</taxon>
        <taxon>NPAAA clade</taxon>
        <taxon>indigoferoid/millettioid clade</taxon>
        <taxon>Phaseoleae</taxon>
        <taxon>Sphenostylis</taxon>
    </lineage>
</organism>
<dbReference type="Gramene" id="rna-AYBTSS11_LOCUS5013">
    <property type="protein sequence ID" value="CAJ1931011.1"/>
    <property type="gene ID" value="gene-AYBTSS11_LOCUS5013"/>
</dbReference>
<reference evidence="1" key="1">
    <citation type="submission" date="2023-10" db="EMBL/GenBank/DDBJ databases">
        <authorList>
            <person name="Domelevo Entfellner J.-B."/>
        </authorList>
    </citation>
    <scope>NUCLEOTIDE SEQUENCE</scope>
</reference>
<dbReference type="AlphaFoldDB" id="A0AA86VWM8"/>
<dbReference type="EMBL" id="OY731399">
    <property type="protein sequence ID" value="CAJ1931011.1"/>
    <property type="molecule type" value="Genomic_DNA"/>
</dbReference>
<proteinExistence type="predicted"/>
<sequence length="138" mass="15560">MTSPFAPALIHLHSLHLLPYSIPEFSNQYSPHHKPARGNHVNSVKVPTSRTSLKAAAYRRNGTSRKYEAIKRQRVQIQVQLLFLQIPKLYPALPLSQLARKAKKVRSLAARTTIVSLPHAPVIISTQRILFAHFRGSN</sequence>